<dbReference type="InterPro" id="IPR050491">
    <property type="entry name" value="AmpC-like"/>
</dbReference>
<dbReference type="InterPro" id="IPR001466">
    <property type="entry name" value="Beta-lactam-related"/>
</dbReference>
<evidence type="ECO:0000313" key="4">
    <source>
        <dbReference type="Proteomes" id="UP000467305"/>
    </source>
</evidence>
<dbReference type="Pfam" id="PF00144">
    <property type="entry name" value="Beta-lactamase"/>
    <property type="match status" value="1"/>
</dbReference>
<gene>
    <name evidence="3" type="ORF">F7018_14675</name>
</gene>
<keyword evidence="1" id="KW-0732">Signal</keyword>
<keyword evidence="4" id="KW-1185">Reference proteome</keyword>
<dbReference type="PANTHER" id="PTHR46825">
    <property type="entry name" value="D-ALANYL-D-ALANINE-CARBOXYPEPTIDASE/ENDOPEPTIDASE AMPH"/>
    <property type="match status" value="1"/>
</dbReference>
<evidence type="ECO:0000259" key="2">
    <source>
        <dbReference type="Pfam" id="PF00144"/>
    </source>
</evidence>
<reference evidence="3 4" key="1">
    <citation type="submission" date="2019-09" db="EMBL/GenBank/DDBJ databases">
        <authorList>
            <person name="Cao W.R."/>
        </authorList>
    </citation>
    <scope>NUCLEOTIDE SEQUENCE [LARGE SCALE GENOMIC DNA]</scope>
    <source>
        <strain evidence="4">a4</strain>
    </source>
</reference>
<dbReference type="Gene3D" id="1.25.40.10">
    <property type="entry name" value="Tetratricopeptide repeat domain"/>
    <property type="match status" value="1"/>
</dbReference>
<evidence type="ECO:0000256" key="1">
    <source>
        <dbReference type="SAM" id="SignalP"/>
    </source>
</evidence>
<dbReference type="AlphaFoldDB" id="A0A7J5A9M4"/>
<proteinExistence type="predicted"/>
<evidence type="ECO:0000313" key="3">
    <source>
        <dbReference type="EMBL" id="KAB1154215.1"/>
    </source>
</evidence>
<dbReference type="Proteomes" id="UP000467305">
    <property type="component" value="Unassembled WGS sequence"/>
</dbReference>
<dbReference type="RefSeq" id="WP_150900849.1">
    <property type="nucleotide sequence ID" value="NZ_WAAU01000029.1"/>
</dbReference>
<dbReference type="InterPro" id="IPR011990">
    <property type="entry name" value="TPR-like_helical_dom_sf"/>
</dbReference>
<accession>A0A7J5A9M4</accession>
<feature type="chain" id="PRO_5029808449" evidence="1">
    <location>
        <begin position="28"/>
        <end position="484"/>
    </location>
</feature>
<dbReference type="InterPro" id="IPR012338">
    <property type="entry name" value="Beta-lactam/transpept-like"/>
</dbReference>
<sequence length="484" mass="56071">MIKLRFQRIKQALIFSFCLLAIFTVYSQSNHLAQKREIAIDNYINEVTKKYGITGTAVAILKDGKVIYKKYQGKSNLEYNIPISEQSLFRMHSLSKIFVSVGIFQLIEKNKISLEDKISKYLEDLPQSWKHIKIKHLLSHSSGLPDVIELESNSDEKAIAEIIYKKEKRFKPGDKADYNQTNFWLLNRIIRKISKRDFKEFILKDQFDSNDKEARFSNIQEIIPHRISEYKPNKKGQLKNFYFKVPEYLYGAAGLHITLNKFIEWDKKLNDESLLKISSKKKMLAPFIYKKGKGFTEGGWDLQSLNGFSTYGFNGGGLVNYRRIPSKNLSIIWLTNGYSIPYPIERVTNAIAGLIDENLKDVTPLVFKSLKKSFLLKKEQLALSDFSKVKKQYPFINYESVLNSLGYQFMKEKKINKAIYVFKLNTKEYSNSANTFDSLAEAYFINKENNKAKKNYEKAIALGGTRGNAKKMLQKINEIKRSNL</sequence>
<comment type="caution">
    <text evidence="3">The sequence shown here is derived from an EMBL/GenBank/DDBJ whole genome shotgun (WGS) entry which is preliminary data.</text>
</comment>
<dbReference type="SUPFAM" id="SSF48452">
    <property type="entry name" value="TPR-like"/>
    <property type="match status" value="1"/>
</dbReference>
<dbReference type="OrthoDB" id="9793489at2"/>
<dbReference type="PANTHER" id="PTHR46825:SF9">
    <property type="entry name" value="BETA-LACTAMASE-RELATED DOMAIN-CONTAINING PROTEIN"/>
    <property type="match status" value="1"/>
</dbReference>
<dbReference type="SUPFAM" id="SSF56601">
    <property type="entry name" value="beta-lactamase/transpeptidase-like"/>
    <property type="match status" value="1"/>
</dbReference>
<dbReference type="Gene3D" id="3.40.710.10">
    <property type="entry name" value="DD-peptidase/beta-lactamase superfamily"/>
    <property type="match status" value="1"/>
</dbReference>
<feature type="signal peptide" evidence="1">
    <location>
        <begin position="1"/>
        <end position="27"/>
    </location>
</feature>
<protein>
    <submittedName>
        <fullName evidence="3">Beta-lactamase family protein</fullName>
    </submittedName>
</protein>
<organism evidence="3 4">
    <name type="scientific">Tenacibaculum aiptasiae</name>
    <dbReference type="NCBI Taxonomy" id="426481"/>
    <lineage>
        <taxon>Bacteria</taxon>
        <taxon>Pseudomonadati</taxon>
        <taxon>Bacteroidota</taxon>
        <taxon>Flavobacteriia</taxon>
        <taxon>Flavobacteriales</taxon>
        <taxon>Flavobacteriaceae</taxon>
        <taxon>Tenacibaculum</taxon>
    </lineage>
</organism>
<feature type="domain" description="Beta-lactamase-related" evidence="2">
    <location>
        <begin position="40"/>
        <end position="338"/>
    </location>
</feature>
<name>A0A7J5A9M4_9FLAO</name>
<dbReference type="EMBL" id="WAAU01000029">
    <property type="protein sequence ID" value="KAB1154215.1"/>
    <property type="molecule type" value="Genomic_DNA"/>
</dbReference>